<dbReference type="PANTHER" id="PTHR46124">
    <property type="entry name" value="D-AMINOACYL-TRNA DEACYLASE"/>
    <property type="match status" value="1"/>
</dbReference>
<keyword evidence="6" id="KW-1185">Reference proteome</keyword>
<dbReference type="PIRSF" id="PIRSF005902">
    <property type="entry name" value="DNase_TatD"/>
    <property type="match status" value="1"/>
</dbReference>
<name>A0A5B0X792_9GAMM</name>
<dbReference type="NCBIfam" id="TIGR00010">
    <property type="entry name" value="YchF/TatD family DNA exonuclease"/>
    <property type="match status" value="1"/>
</dbReference>
<dbReference type="GO" id="GO:0005829">
    <property type="term" value="C:cytosol"/>
    <property type="evidence" value="ECO:0007669"/>
    <property type="project" value="TreeGrafter"/>
</dbReference>
<organism evidence="5 6">
    <name type="scientific">Pseudohalioglobus sediminis</name>
    <dbReference type="NCBI Taxonomy" id="2606449"/>
    <lineage>
        <taxon>Bacteria</taxon>
        <taxon>Pseudomonadati</taxon>
        <taxon>Pseudomonadota</taxon>
        <taxon>Gammaproteobacteria</taxon>
        <taxon>Cellvibrionales</taxon>
        <taxon>Halieaceae</taxon>
        <taxon>Pseudohalioglobus</taxon>
    </lineage>
</organism>
<protein>
    <submittedName>
        <fullName evidence="5">TatD family deoxyribonuclease</fullName>
    </submittedName>
</protein>
<dbReference type="PANTHER" id="PTHR46124:SF2">
    <property type="entry name" value="D-AMINOACYL-TRNA DEACYLASE"/>
    <property type="match status" value="1"/>
</dbReference>
<feature type="binding site" evidence="4">
    <location>
        <position position="167"/>
    </location>
    <ligand>
        <name>a divalent metal cation</name>
        <dbReference type="ChEBI" id="CHEBI:60240"/>
        <label>2</label>
    </ligand>
</feature>
<dbReference type="Proteomes" id="UP000323708">
    <property type="component" value="Unassembled WGS sequence"/>
</dbReference>
<dbReference type="SUPFAM" id="SSF51556">
    <property type="entry name" value="Metallo-dependent hydrolases"/>
    <property type="match status" value="1"/>
</dbReference>
<dbReference type="GO" id="GO:0046872">
    <property type="term" value="F:metal ion binding"/>
    <property type="evidence" value="ECO:0007669"/>
    <property type="project" value="UniProtKB-KW"/>
</dbReference>
<dbReference type="PROSITE" id="PS01090">
    <property type="entry name" value="TATD_2"/>
    <property type="match status" value="1"/>
</dbReference>
<dbReference type="AlphaFoldDB" id="A0A5B0X792"/>
<dbReference type="InterPro" id="IPR001130">
    <property type="entry name" value="TatD-like"/>
</dbReference>
<feature type="binding site" evidence="4">
    <location>
        <position position="22"/>
    </location>
    <ligand>
        <name>a divalent metal cation</name>
        <dbReference type="ChEBI" id="CHEBI:60240"/>
        <label>1</label>
    </ligand>
</feature>
<dbReference type="RefSeq" id="WP_149609690.1">
    <property type="nucleotide sequence ID" value="NZ_VTUX01000001.1"/>
</dbReference>
<evidence type="ECO:0000256" key="1">
    <source>
        <dbReference type="ARBA" id="ARBA00009275"/>
    </source>
</evidence>
<reference evidence="5 6" key="1">
    <citation type="submission" date="2019-09" db="EMBL/GenBank/DDBJ databases">
        <authorList>
            <person name="Chen X.-Y."/>
        </authorList>
    </citation>
    <scope>NUCLEOTIDE SEQUENCE [LARGE SCALE GENOMIC DNA]</scope>
    <source>
        <strain evidence="5 6">NY5</strain>
    </source>
</reference>
<proteinExistence type="inferred from homology"/>
<evidence type="ECO:0000313" key="6">
    <source>
        <dbReference type="Proteomes" id="UP000323708"/>
    </source>
</evidence>
<feature type="binding site" evidence="4">
    <location>
        <position position="217"/>
    </location>
    <ligand>
        <name>a divalent metal cation</name>
        <dbReference type="ChEBI" id="CHEBI:60240"/>
        <label>1</label>
    </ligand>
</feature>
<evidence type="ECO:0000313" key="5">
    <source>
        <dbReference type="EMBL" id="KAA1194221.1"/>
    </source>
</evidence>
<dbReference type="FunFam" id="3.20.20.140:FF:000005">
    <property type="entry name" value="TatD family hydrolase"/>
    <property type="match status" value="1"/>
</dbReference>
<feature type="binding site" evidence="4">
    <location>
        <position position="141"/>
    </location>
    <ligand>
        <name>a divalent metal cation</name>
        <dbReference type="ChEBI" id="CHEBI:60240"/>
        <label>2</label>
    </ligand>
</feature>
<dbReference type="InterPro" id="IPR032466">
    <property type="entry name" value="Metal_Hydrolase"/>
</dbReference>
<evidence type="ECO:0000256" key="4">
    <source>
        <dbReference type="PIRSR" id="PIRSR005902-1"/>
    </source>
</evidence>
<dbReference type="InterPro" id="IPR015991">
    <property type="entry name" value="TatD/YcfH-like"/>
</dbReference>
<gene>
    <name evidence="5" type="ORF">F0M18_01955</name>
</gene>
<dbReference type="Pfam" id="PF01026">
    <property type="entry name" value="TatD_DNase"/>
    <property type="match status" value="1"/>
</dbReference>
<keyword evidence="3" id="KW-0378">Hydrolase</keyword>
<dbReference type="Gene3D" id="3.20.20.140">
    <property type="entry name" value="Metal-dependent hydrolases"/>
    <property type="match status" value="1"/>
</dbReference>
<sequence length="271" mass="30483">MSKKKRREIPRFSTPIIETHCHLDYLGEDELEDTLGKSRDVGVEKIITIAVSPDNLSTVRHLAQQHAMVWGTQGIHPHEAAHYTPDVEQLVREGLQDPRMLAVGEIGLDYYYDHADRSVQREVFERQLQLAVDAQLPVVIHTRDADEDTRAILANFSSLLPRKGVIHSFTSGMALAQFCLGEGFMLGFNGIATFNRADNVREVIAATPVRQALLETDAPYLTPVPYRGRPNASYYLPFIAEQVATTMQLDVEELLRQVYSNSQTLFFGTES</sequence>
<dbReference type="GO" id="GO:0004536">
    <property type="term" value="F:DNA nuclease activity"/>
    <property type="evidence" value="ECO:0007669"/>
    <property type="project" value="InterPro"/>
</dbReference>
<feature type="binding site" evidence="4">
    <location>
        <position position="105"/>
    </location>
    <ligand>
        <name>a divalent metal cation</name>
        <dbReference type="ChEBI" id="CHEBI:60240"/>
        <label>1</label>
    </ligand>
</feature>
<evidence type="ECO:0000256" key="3">
    <source>
        <dbReference type="ARBA" id="ARBA00022801"/>
    </source>
</evidence>
<comment type="caution">
    <text evidence="5">The sequence shown here is derived from an EMBL/GenBank/DDBJ whole genome shotgun (WGS) entry which is preliminary data.</text>
</comment>
<dbReference type="GO" id="GO:0016788">
    <property type="term" value="F:hydrolase activity, acting on ester bonds"/>
    <property type="evidence" value="ECO:0007669"/>
    <property type="project" value="InterPro"/>
</dbReference>
<dbReference type="EMBL" id="VTUX01000001">
    <property type="protein sequence ID" value="KAA1194221.1"/>
    <property type="molecule type" value="Genomic_DNA"/>
</dbReference>
<dbReference type="CDD" id="cd01310">
    <property type="entry name" value="TatD_DNAse"/>
    <property type="match status" value="1"/>
</dbReference>
<feature type="binding site" evidence="4">
    <location>
        <position position="20"/>
    </location>
    <ligand>
        <name>a divalent metal cation</name>
        <dbReference type="ChEBI" id="CHEBI:60240"/>
        <label>1</label>
    </ligand>
</feature>
<keyword evidence="2 4" id="KW-0479">Metal-binding</keyword>
<evidence type="ECO:0000256" key="2">
    <source>
        <dbReference type="ARBA" id="ARBA00022723"/>
    </source>
</evidence>
<accession>A0A5B0X792</accession>
<comment type="similarity">
    <text evidence="1">Belongs to the metallo-dependent hydrolases superfamily. TatD-type hydrolase family.</text>
</comment>
<dbReference type="InterPro" id="IPR018228">
    <property type="entry name" value="DNase_TatD-rel_CS"/>
</dbReference>